<evidence type="ECO:0000313" key="3">
    <source>
        <dbReference type="Proteomes" id="UP000290092"/>
    </source>
</evidence>
<gene>
    <name evidence="2" type="ORF">CP985_13075</name>
</gene>
<accession>A0AAX2AD30</accession>
<dbReference type="InterPro" id="IPR041215">
    <property type="entry name" value="FlgO_dom"/>
</dbReference>
<comment type="caution">
    <text evidence="2">The sequence shown here is derived from an EMBL/GenBank/DDBJ whole genome shotgun (WGS) entry which is preliminary data.</text>
</comment>
<organism evidence="2 3">
    <name type="scientific">Malaciobacter mytili LMG 24559</name>
    <dbReference type="NCBI Taxonomy" id="1032238"/>
    <lineage>
        <taxon>Bacteria</taxon>
        <taxon>Pseudomonadati</taxon>
        <taxon>Campylobacterota</taxon>
        <taxon>Epsilonproteobacteria</taxon>
        <taxon>Campylobacterales</taxon>
        <taxon>Arcobacteraceae</taxon>
        <taxon>Malaciobacter</taxon>
    </lineage>
</organism>
<dbReference type="AlphaFoldDB" id="A0AAX2AD30"/>
<dbReference type="PROSITE" id="PS51257">
    <property type="entry name" value="PROKAR_LIPOPROTEIN"/>
    <property type="match status" value="1"/>
</dbReference>
<feature type="domain" description="FlgO" evidence="1">
    <location>
        <begin position="41"/>
        <end position="166"/>
    </location>
</feature>
<protein>
    <recommendedName>
        <fullName evidence="1">FlgO domain-containing protein</fullName>
    </recommendedName>
</protein>
<dbReference type="EMBL" id="NXID01000057">
    <property type="protein sequence ID" value="RXK13732.1"/>
    <property type="molecule type" value="Genomic_DNA"/>
</dbReference>
<dbReference type="Proteomes" id="UP000290092">
    <property type="component" value="Unassembled WGS sequence"/>
</dbReference>
<evidence type="ECO:0000313" key="2">
    <source>
        <dbReference type="EMBL" id="RXK13732.1"/>
    </source>
</evidence>
<dbReference type="RefSeq" id="WP_114843042.1">
    <property type="nucleotide sequence ID" value="NZ_CP031219.1"/>
</dbReference>
<reference evidence="2 3" key="1">
    <citation type="submission" date="2017-09" db="EMBL/GenBank/DDBJ databases">
        <title>Genomics of the genus Arcobacter.</title>
        <authorList>
            <person name="Perez-Cataluna A."/>
            <person name="Figueras M.J."/>
            <person name="Salas-Masso N."/>
        </authorList>
    </citation>
    <scope>NUCLEOTIDE SEQUENCE [LARGE SCALE GENOMIC DNA]</scope>
    <source>
        <strain evidence="2 3">CECT 7386</strain>
    </source>
</reference>
<dbReference type="KEGG" id="amyt:AMYT_2696"/>
<evidence type="ECO:0000259" key="1">
    <source>
        <dbReference type="Pfam" id="PF17680"/>
    </source>
</evidence>
<sequence>MNKPLKLVKQVVALLFLTLFLTSCIYHRNIDGSINFTSLVNTMVEKSIEKINKDVSISEAVVVSDFVNIDRLKNRSKLGFLLSSTLKDRLLANDITVKEIELRKDFNLNINGLNLLSRDVNDINKTVDARYAFVGSYSITTKSLIVFIKLIDLQSGDILVSSQESTLINEEILDLERQKNIKDIYSPMVL</sequence>
<keyword evidence="3" id="KW-1185">Reference proteome</keyword>
<name>A0AAX2AD30_9BACT</name>
<dbReference type="Pfam" id="PF17680">
    <property type="entry name" value="FlgO"/>
    <property type="match status" value="1"/>
</dbReference>
<proteinExistence type="predicted"/>